<accession>A0A6A5VDH3</accession>
<proteinExistence type="predicted"/>
<evidence type="ECO:0000256" key="1">
    <source>
        <dbReference type="ARBA" id="ARBA00023015"/>
    </source>
</evidence>
<dbReference type="EMBL" id="ML976671">
    <property type="protein sequence ID" value="KAF1975165.1"/>
    <property type="molecule type" value="Genomic_DNA"/>
</dbReference>
<evidence type="ECO:0000313" key="5">
    <source>
        <dbReference type="Proteomes" id="UP000800036"/>
    </source>
</evidence>
<gene>
    <name evidence="4" type="ORF">BU23DRAFT_566751</name>
</gene>
<dbReference type="PANTHER" id="PTHR47840">
    <property type="entry name" value="ZN(II)2CYS6 TRANSCRIPTION FACTOR (EUROFUNG)-RELATED"/>
    <property type="match status" value="1"/>
</dbReference>
<dbReference type="PANTHER" id="PTHR47840:SF1">
    <property type="entry name" value="ZN(II)2CYS6 TRANSCRIPTION FACTOR (EUROFUNG)"/>
    <property type="match status" value="1"/>
</dbReference>
<evidence type="ECO:0000313" key="4">
    <source>
        <dbReference type="EMBL" id="KAF1975165.1"/>
    </source>
</evidence>
<reference evidence="4" key="1">
    <citation type="journal article" date="2020" name="Stud. Mycol.">
        <title>101 Dothideomycetes genomes: a test case for predicting lifestyles and emergence of pathogens.</title>
        <authorList>
            <person name="Haridas S."/>
            <person name="Albert R."/>
            <person name="Binder M."/>
            <person name="Bloem J."/>
            <person name="Labutti K."/>
            <person name="Salamov A."/>
            <person name="Andreopoulos B."/>
            <person name="Baker S."/>
            <person name="Barry K."/>
            <person name="Bills G."/>
            <person name="Bluhm B."/>
            <person name="Cannon C."/>
            <person name="Castanera R."/>
            <person name="Culley D."/>
            <person name="Daum C."/>
            <person name="Ezra D."/>
            <person name="Gonzalez J."/>
            <person name="Henrissat B."/>
            <person name="Kuo A."/>
            <person name="Liang C."/>
            <person name="Lipzen A."/>
            <person name="Lutzoni F."/>
            <person name="Magnuson J."/>
            <person name="Mondo S."/>
            <person name="Nolan M."/>
            <person name="Ohm R."/>
            <person name="Pangilinan J."/>
            <person name="Park H.-J."/>
            <person name="Ramirez L."/>
            <person name="Alfaro M."/>
            <person name="Sun H."/>
            <person name="Tritt A."/>
            <person name="Yoshinaga Y."/>
            <person name="Zwiers L.-H."/>
            <person name="Turgeon B."/>
            <person name="Goodwin S."/>
            <person name="Spatafora J."/>
            <person name="Crous P."/>
            <person name="Grigoriev I."/>
        </authorList>
    </citation>
    <scope>NUCLEOTIDE SEQUENCE</scope>
    <source>
        <strain evidence="4">CBS 107.79</strain>
    </source>
</reference>
<evidence type="ECO:0000256" key="3">
    <source>
        <dbReference type="ARBA" id="ARBA00023242"/>
    </source>
</evidence>
<evidence type="ECO:0000256" key="2">
    <source>
        <dbReference type="ARBA" id="ARBA00023163"/>
    </source>
</evidence>
<dbReference type="Proteomes" id="UP000800036">
    <property type="component" value="Unassembled WGS sequence"/>
</dbReference>
<sequence>MIGRRGQGMPLDGQGNKAFSYLTHQRVSDRGLVEKTLEYMEQMTRNSNDAIASKLVIPLQTLLAMEASSTDGMDFTAEFSAGTNCQESGYSGRVNDDGNELSLCIPHCGGILIANASTVIDSLPSFAMSIQRFGLWEERVVSTSVRFRRWICAQNAIAMQDTKPTIETVIPIIDGYPS</sequence>
<dbReference type="AlphaFoldDB" id="A0A6A5VDH3"/>
<organism evidence="4 5">
    <name type="scientific">Bimuria novae-zelandiae CBS 107.79</name>
    <dbReference type="NCBI Taxonomy" id="1447943"/>
    <lineage>
        <taxon>Eukaryota</taxon>
        <taxon>Fungi</taxon>
        <taxon>Dikarya</taxon>
        <taxon>Ascomycota</taxon>
        <taxon>Pezizomycotina</taxon>
        <taxon>Dothideomycetes</taxon>
        <taxon>Pleosporomycetidae</taxon>
        <taxon>Pleosporales</taxon>
        <taxon>Massarineae</taxon>
        <taxon>Didymosphaeriaceae</taxon>
        <taxon>Bimuria</taxon>
    </lineage>
</organism>
<keyword evidence="2" id="KW-0804">Transcription</keyword>
<keyword evidence="3" id="KW-0539">Nucleus</keyword>
<name>A0A6A5VDH3_9PLEO</name>
<keyword evidence="1" id="KW-0805">Transcription regulation</keyword>
<keyword evidence="5" id="KW-1185">Reference proteome</keyword>
<protein>
    <submittedName>
        <fullName evidence="4">Uncharacterized protein</fullName>
    </submittedName>
</protein>